<dbReference type="PANTHER" id="PTHR37540:SF5">
    <property type="entry name" value="TRANSCRIPTION FACTOR DOMAIN-CONTAINING PROTEIN"/>
    <property type="match status" value="1"/>
</dbReference>
<sequence length="298" mass="34322">MDLLDPVRQADRITVTSKIVRQKRLEDGKEVELSRESIAALQEIVASMDRHPKRRWTAYYFDSKIATPNKLDWPELTAQELYHRGFPSVERRLHGSGSFDAFSVLPETDPGPLPKHVLIYYFMRRLVPWLSNMEDQIDTRIPKHSWLPEAMQHQALFHATLLCAAVHLTRKIPSAGDQLALLWYKGETIRLANEKLNIPEERATDQMLLTVLILLYFNVGGGDPDEYEAHLRGINQMIILRGGLQNLKSTRRMVFKWLGICFGPWSPDWEHGTFSSQWANTPKLTSLHQANYQPGNQI</sequence>
<name>A0A3D8S3S5_9HELO</name>
<dbReference type="AlphaFoldDB" id="A0A3D8S3S5"/>
<dbReference type="Proteomes" id="UP000256328">
    <property type="component" value="Unassembled WGS sequence"/>
</dbReference>
<gene>
    <name evidence="1" type="ORF">BP5796_05422</name>
</gene>
<reference evidence="1 2" key="1">
    <citation type="journal article" date="2018" name="IMA Fungus">
        <title>IMA Genome-F 9: Draft genome sequence of Annulohypoxylon stygium, Aspergillus mulundensis, Berkeleyomyces basicola (syn. Thielaviopsis basicola), Ceratocystis smalleyi, two Cercospora beticola strains, Coleophoma cylindrospora, Fusarium fracticaudum, Phialophora cf. hyalina, and Morchella septimelata.</title>
        <authorList>
            <person name="Wingfield B.D."/>
            <person name="Bills G.F."/>
            <person name="Dong Y."/>
            <person name="Huang W."/>
            <person name="Nel W.J."/>
            <person name="Swalarsk-Parry B.S."/>
            <person name="Vaghefi N."/>
            <person name="Wilken P.M."/>
            <person name="An Z."/>
            <person name="de Beer Z.W."/>
            <person name="De Vos L."/>
            <person name="Chen L."/>
            <person name="Duong T.A."/>
            <person name="Gao Y."/>
            <person name="Hammerbacher A."/>
            <person name="Kikkert J.R."/>
            <person name="Li Y."/>
            <person name="Li H."/>
            <person name="Li K."/>
            <person name="Li Q."/>
            <person name="Liu X."/>
            <person name="Ma X."/>
            <person name="Naidoo K."/>
            <person name="Pethybridge S.J."/>
            <person name="Sun J."/>
            <person name="Steenkamp E.T."/>
            <person name="van der Nest M.A."/>
            <person name="van Wyk S."/>
            <person name="Wingfield M.J."/>
            <person name="Xiong C."/>
            <person name="Yue Q."/>
            <person name="Zhang X."/>
        </authorList>
    </citation>
    <scope>NUCLEOTIDE SEQUENCE [LARGE SCALE GENOMIC DNA]</scope>
    <source>
        <strain evidence="1 2">BP5796</strain>
    </source>
</reference>
<dbReference type="EMBL" id="PDLN01000007">
    <property type="protein sequence ID" value="RDW80724.1"/>
    <property type="molecule type" value="Genomic_DNA"/>
</dbReference>
<accession>A0A3D8S3S5</accession>
<keyword evidence="2" id="KW-1185">Reference proteome</keyword>
<dbReference type="Pfam" id="PF11951">
    <property type="entry name" value="Fungal_trans_2"/>
    <property type="match status" value="1"/>
</dbReference>
<evidence type="ECO:0000313" key="1">
    <source>
        <dbReference type="EMBL" id="RDW80724.1"/>
    </source>
</evidence>
<evidence type="ECO:0000313" key="2">
    <source>
        <dbReference type="Proteomes" id="UP000256328"/>
    </source>
</evidence>
<dbReference type="InterPro" id="IPR021858">
    <property type="entry name" value="Fun_TF"/>
</dbReference>
<dbReference type="PANTHER" id="PTHR37540">
    <property type="entry name" value="TRANSCRIPTION FACTOR (ACR-2), PUTATIVE-RELATED-RELATED"/>
    <property type="match status" value="1"/>
</dbReference>
<comment type="caution">
    <text evidence="1">The sequence shown here is derived from an EMBL/GenBank/DDBJ whole genome shotgun (WGS) entry which is preliminary data.</text>
</comment>
<organism evidence="1 2">
    <name type="scientific">Coleophoma crateriformis</name>
    <dbReference type="NCBI Taxonomy" id="565419"/>
    <lineage>
        <taxon>Eukaryota</taxon>
        <taxon>Fungi</taxon>
        <taxon>Dikarya</taxon>
        <taxon>Ascomycota</taxon>
        <taxon>Pezizomycotina</taxon>
        <taxon>Leotiomycetes</taxon>
        <taxon>Helotiales</taxon>
        <taxon>Dermateaceae</taxon>
        <taxon>Coleophoma</taxon>
    </lineage>
</organism>
<dbReference type="OrthoDB" id="4159781at2759"/>
<evidence type="ECO:0008006" key="3">
    <source>
        <dbReference type="Google" id="ProtNLM"/>
    </source>
</evidence>
<protein>
    <recommendedName>
        <fullName evidence="3">Transcription factor domain-containing protein</fullName>
    </recommendedName>
</protein>
<proteinExistence type="predicted"/>